<evidence type="ECO:0000313" key="11">
    <source>
        <dbReference type="Proteomes" id="UP000028252"/>
    </source>
</evidence>
<evidence type="ECO:0000256" key="3">
    <source>
        <dbReference type="ARBA" id="ARBA00022598"/>
    </source>
</evidence>
<dbReference type="OrthoDB" id="9761989at2"/>
<gene>
    <name evidence="10" type="ORF">ADIMK_3490</name>
</gene>
<dbReference type="Gene3D" id="3.40.50.12780">
    <property type="entry name" value="N-terminal domain of ligase-like"/>
    <property type="match status" value="1"/>
</dbReference>
<reference evidence="10 11" key="1">
    <citation type="submission" date="2014-04" db="EMBL/GenBank/DDBJ databases">
        <title>Marinobacterium kochiensis sp. nov., isolated from sediment sample collected from Kochi backwaters in Kerala, India.</title>
        <authorList>
            <person name="Singh A."/>
            <person name="Pinnaka A.K."/>
        </authorList>
    </citation>
    <scope>NUCLEOTIDE SEQUENCE [LARGE SCALE GENOMIC DNA]</scope>
    <source>
        <strain evidence="10 11">AK27</strain>
    </source>
</reference>
<keyword evidence="3 10" id="KW-0436">Ligase</keyword>
<comment type="caution">
    <text evidence="10">The sequence shown here is derived from an EMBL/GenBank/DDBJ whole genome shotgun (WGS) entry which is preliminary data.</text>
</comment>
<evidence type="ECO:0000259" key="9">
    <source>
        <dbReference type="Pfam" id="PF13193"/>
    </source>
</evidence>
<dbReference type="CDD" id="cd05936">
    <property type="entry name" value="FC-FACS_FadD_like"/>
    <property type="match status" value="1"/>
</dbReference>
<evidence type="ECO:0000256" key="7">
    <source>
        <dbReference type="ARBA" id="ARBA00042773"/>
    </source>
</evidence>
<keyword evidence="4" id="KW-0472">Membrane</keyword>
<dbReference type="eggNOG" id="COG0318">
    <property type="taxonomic scope" value="Bacteria"/>
</dbReference>
<feature type="domain" description="AMP-dependent synthetase/ligase" evidence="8">
    <location>
        <begin position="15"/>
        <end position="398"/>
    </location>
</feature>
<dbReference type="Gene3D" id="3.30.300.30">
    <property type="match status" value="1"/>
</dbReference>
<dbReference type="PANTHER" id="PTHR43767">
    <property type="entry name" value="LONG-CHAIN-FATTY-ACID--COA LIGASE"/>
    <property type="match status" value="1"/>
</dbReference>
<sequence>MIRFGLAELLSDLSRRYGDKSAVGHLGQSISFTELDVLSRRFAAWLQHHTELVPGDRIAIQMPNCAQYLIVFFGAVRAGLVVVNTNPLFTPEELEQQFNDADVSALVVYEGFAWRAARILRSTRIGCVITTSIADLHPRWRRWAINAHVRMRRGASPRYRLKGSVALRRVLRAESGKPWTQPEAQDPALAVLQYTGGTTGPAKGAMLTHASLLANIDQIRQRLEEAGIERQQVVMQPLPLYHIYSLTLVLAMLASGSYIELIPDPHDLKQLSSAFERVRPTLFAGINPLFIALCQHSEFTQLDFSSLRLTISGGMALTESAAQRWQDVTGCQVTEGYGLTECSPVVSVATPGKGVLGTVGRPLPGTEVRVVGDAGEILPVGESGEIQVRGPQMMLGYWNQPDETAKVLRDGWLSTGDIGQIDDQGAIRIIDRRKEMINVSGFKVFPSELENIISAHPDILECAVIGLPDEERGEVIKVYVVANNPRLTMRDVREYCRERLTSYKVPRSVEFCRTLPRNPIGKILRRELRDRAMREQHSV</sequence>
<dbReference type="InterPro" id="IPR042099">
    <property type="entry name" value="ANL_N_sf"/>
</dbReference>
<dbReference type="GO" id="GO:0016020">
    <property type="term" value="C:membrane"/>
    <property type="evidence" value="ECO:0007669"/>
    <property type="project" value="UniProtKB-SubCell"/>
</dbReference>
<evidence type="ECO:0000259" key="8">
    <source>
        <dbReference type="Pfam" id="PF00501"/>
    </source>
</evidence>
<dbReference type="PATRIC" id="fig|1232683.4.peg.3434"/>
<accession>A0A081FUZ5</accession>
<keyword evidence="11" id="KW-1185">Reference proteome</keyword>
<dbReference type="Pfam" id="PF13193">
    <property type="entry name" value="AMP-binding_C"/>
    <property type="match status" value="1"/>
</dbReference>
<dbReference type="STRING" id="1232683.ADIMK_3490"/>
<organism evidence="10 11">
    <name type="scientific">Marinobacterium lacunae</name>
    <dbReference type="NCBI Taxonomy" id="1232683"/>
    <lineage>
        <taxon>Bacteria</taxon>
        <taxon>Pseudomonadati</taxon>
        <taxon>Pseudomonadota</taxon>
        <taxon>Gammaproteobacteria</taxon>
        <taxon>Oceanospirillales</taxon>
        <taxon>Oceanospirillaceae</taxon>
        <taxon>Marinobacterium</taxon>
    </lineage>
</organism>
<dbReference type="AlphaFoldDB" id="A0A081FUZ5"/>
<evidence type="ECO:0000256" key="6">
    <source>
        <dbReference type="ARBA" id="ARBA00039545"/>
    </source>
</evidence>
<evidence type="ECO:0000256" key="5">
    <source>
        <dbReference type="ARBA" id="ARBA00026121"/>
    </source>
</evidence>
<comment type="pathway">
    <text evidence="2">Lipid metabolism; fatty acid beta-oxidation.</text>
</comment>
<feature type="domain" description="AMP-binding enzyme C-terminal" evidence="9">
    <location>
        <begin position="448"/>
        <end position="522"/>
    </location>
</feature>
<proteinExistence type="predicted"/>
<dbReference type="InterPro" id="IPR025110">
    <property type="entry name" value="AMP-bd_C"/>
</dbReference>
<dbReference type="Proteomes" id="UP000028252">
    <property type="component" value="Unassembled WGS sequence"/>
</dbReference>
<name>A0A081FUZ5_9GAMM</name>
<evidence type="ECO:0000313" key="10">
    <source>
        <dbReference type="EMBL" id="KEA62350.1"/>
    </source>
</evidence>
<protein>
    <recommendedName>
        <fullName evidence="6">Long-chain-fatty-acid--CoA ligase</fullName>
        <ecNumber evidence="5">6.2.1.3</ecNumber>
    </recommendedName>
    <alternativeName>
        <fullName evidence="7">Long-chain acyl-CoA synthetase</fullName>
    </alternativeName>
</protein>
<dbReference type="InterPro" id="IPR020845">
    <property type="entry name" value="AMP-binding_CS"/>
</dbReference>
<dbReference type="EC" id="6.2.1.3" evidence="5"/>
<dbReference type="PROSITE" id="PS00455">
    <property type="entry name" value="AMP_BINDING"/>
    <property type="match status" value="1"/>
</dbReference>
<dbReference type="GO" id="GO:0004467">
    <property type="term" value="F:long-chain fatty acid-CoA ligase activity"/>
    <property type="evidence" value="ECO:0007669"/>
    <property type="project" value="UniProtKB-EC"/>
</dbReference>
<dbReference type="SUPFAM" id="SSF56801">
    <property type="entry name" value="Acetyl-CoA synthetase-like"/>
    <property type="match status" value="1"/>
</dbReference>
<dbReference type="Pfam" id="PF00501">
    <property type="entry name" value="AMP-binding"/>
    <property type="match status" value="1"/>
</dbReference>
<dbReference type="EMBL" id="JMQN01000050">
    <property type="protein sequence ID" value="KEA62350.1"/>
    <property type="molecule type" value="Genomic_DNA"/>
</dbReference>
<comment type="subcellular location">
    <subcellularLocation>
        <location evidence="1">Membrane</location>
        <topology evidence="1">Peripheral membrane protein</topology>
    </subcellularLocation>
</comment>
<dbReference type="InterPro" id="IPR045851">
    <property type="entry name" value="AMP-bd_C_sf"/>
</dbReference>
<dbReference type="InterPro" id="IPR000873">
    <property type="entry name" value="AMP-dep_synth/lig_dom"/>
</dbReference>
<evidence type="ECO:0000256" key="2">
    <source>
        <dbReference type="ARBA" id="ARBA00005005"/>
    </source>
</evidence>
<evidence type="ECO:0000256" key="4">
    <source>
        <dbReference type="ARBA" id="ARBA00023136"/>
    </source>
</evidence>
<evidence type="ECO:0000256" key="1">
    <source>
        <dbReference type="ARBA" id="ARBA00004170"/>
    </source>
</evidence>
<dbReference type="InterPro" id="IPR050237">
    <property type="entry name" value="ATP-dep_AMP-bd_enzyme"/>
</dbReference>
<dbReference type="PANTHER" id="PTHR43767:SF8">
    <property type="entry name" value="LONG-CHAIN-FATTY-ACID--COA LIGASE"/>
    <property type="match status" value="1"/>
</dbReference>